<evidence type="ECO:0000256" key="1">
    <source>
        <dbReference type="ARBA" id="ARBA00004651"/>
    </source>
</evidence>
<dbReference type="HAMAP" id="MF_00024">
    <property type="entry name" value="CobD_CbiB"/>
    <property type="match status" value="1"/>
</dbReference>
<feature type="transmembrane region" description="Helical" evidence="9">
    <location>
        <begin position="84"/>
        <end position="102"/>
    </location>
</feature>
<keyword evidence="6 9" id="KW-0812">Transmembrane</keyword>
<comment type="subcellular location">
    <subcellularLocation>
        <location evidence="1 9">Cell membrane</location>
        <topology evidence="1 9">Multi-pass membrane protein</topology>
    </subcellularLocation>
</comment>
<accession>A0A8I1KLY2</accession>
<keyword evidence="4 9" id="KW-1003">Cell membrane</keyword>
<evidence type="ECO:0000313" key="10">
    <source>
        <dbReference type="EMBL" id="MBJ7544288.1"/>
    </source>
</evidence>
<dbReference type="GO" id="GO:0009236">
    <property type="term" value="P:cobalamin biosynthetic process"/>
    <property type="evidence" value="ECO:0007669"/>
    <property type="project" value="UniProtKB-UniRule"/>
</dbReference>
<feature type="transmembrane region" description="Helical" evidence="9">
    <location>
        <begin position="56"/>
        <end position="78"/>
    </location>
</feature>
<dbReference type="UniPathway" id="UPA00148"/>
<evidence type="ECO:0000313" key="11">
    <source>
        <dbReference type="Proteomes" id="UP000623250"/>
    </source>
</evidence>
<dbReference type="AlphaFoldDB" id="A0A8I1KLY2"/>
<comment type="function">
    <text evidence="9">Converts cobyric acid to cobinamide by the addition of aminopropanol on the F carboxylic group.</text>
</comment>
<evidence type="ECO:0000256" key="8">
    <source>
        <dbReference type="ARBA" id="ARBA00023136"/>
    </source>
</evidence>
<dbReference type="InterPro" id="IPR004485">
    <property type="entry name" value="Cobalamin_biosynth_CobD/CbiB"/>
</dbReference>
<dbReference type="PANTHER" id="PTHR34308">
    <property type="entry name" value="COBALAMIN BIOSYNTHESIS PROTEIN CBIB"/>
    <property type="match status" value="1"/>
</dbReference>
<dbReference type="Proteomes" id="UP000623250">
    <property type="component" value="Unassembled WGS sequence"/>
</dbReference>
<evidence type="ECO:0000256" key="6">
    <source>
        <dbReference type="ARBA" id="ARBA00022692"/>
    </source>
</evidence>
<comment type="caution">
    <text evidence="10">The sequence shown here is derived from an EMBL/GenBank/DDBJ whole genome shotgun (WGS) entry which is preliminary data.</text>
</comment>
<dbReference type="EMBL" id="JAEMUK010000078">
    <property type="protein sequence ID" value="MBJ7544288.1"/>
    <property type="molecule type" value="Genomic_DNA"/>
</dbReference>
<comment type="caution">
    <text evidence="9">Lacks conserved residue(s) required for the propagation of feature annotation.</text>
</comment>
<evidence type="ECO:0000256" key="9">
    <source>
        <dbReference type="HAMAP-Rule" id="MF_00024"/>
    </source>
</evidence>
<keyword evidence="5 9" id="KW-0169">Cobalamin biosynthesis</keyword>
<keyword evidence="8 9" id="KW-0472">Membrane</keyword>
<dbReference type="GO" id="GO:0005886">
    <property type="term" value="C:plasma membrane"/>
    <property type="evidence" value="ECO:0007669"/>
    <property type="project" value="UniProtKB-SubCell"/>
</dbReference>
<evidence type="ECO:0000256" key="5">
    <source>
        <dbReference type="ARBA" id="ARBA00022573"/>
    </source>
</evidence>
<comment type="similarity">
    <text evidence="3 9">Belongs to the CobD/CbiB family.</text>
</comment>
<dbReference type="RefSeq" id="WP_037238118.1">
    <property type="nucleotide sequence ID" value="NZ_JAEMUK010000078.1"/>
</dbReference>
<dbReference type="Pfam" id="PF03186">
    <property type="entry name" value="CobD_Cbib"/>
    <property type="match status" value="1"/>
</dbReference>
<gene>
    <name evidence="9 10" type="primary">cobD</name>
    <name evidence="10" type="ORF">JDN41_12105</name>
</gene>
<evidence type="ECO:0000256" key="3">
    <source>
        <dbReference type="ARBA" id="ARBA00006263"/>
    </source>
</evidence>
<dbReference type="GO" id="GO:0048472">
    <property type="term" value="F:threonine-phosphate decarboxylase activity"/>
    <property type="evidence" value="ECO:0007669"/>
    <property type="project" value="InterPro"/>
</dbReference>
<dbReference type="GO" id="GO:0015420">
    <property type="term" value="F:ABC-type vitamin B12 transporter activity"/>
    <property type="evidence" value="ECO:0007669"/>
    <property type="project" value="UniProtKB-UniRule"/>
</dbReference>
<proteinExistence type="inferred from homology"/>
<dbReference type="NCBIfam" id="TIGR00380">
    <property type="entry name" value="cobal_cbiB"/>
    <property type="match status" value="1"/>
</dbReference>
<evidence type="ECO:0000256" key="2">
    <source>
        <dbReference type="ARBA" id="ARBA00004953"/>
    </source>
</evidence>
<protein>
    <recommendedName>
        <fullName evidence="9">Cobalamin biosynthesis protein CobD</fullName>
    </recommendedName>
</protein>
<sequence length="324" mass="33660">MFTTLALIALLVEAAAGYPNALFRAVGHPVTWIGALLSWCDRNLNRPAWTFGERRAGGIVTLALMLGATVAISAGLWAALESTLPPLAAIIVGGIIASSLLAQRALAEHAEAVADRLEADGLDGGREAVTFLVGRDVSALDEAGVSRAAVESLAENFSDGVVAPLFWLALGGLPAAAAYKAVNTADSMIGHKSERYHAFGWASARLDDLLNLPGSRLAALWLALAALLQPSASAENAARAVFRDARRHRSPNAGWPEAAMAGALGFKLGGPRVYGGTLVDDSWMGDGRAALTADDIRAALRLYRTACLIQANALAAAVVAFTAL</sequence>
<keyword evidence="7 9" id="KW-1133">Transmembrane helix</keyword>
<comment type="pathway">
    <text evidence="2 9">Cofactor biosynthesis; adenosylcobalamin biosynthesis.</text>
</comment>
<keyword evidence="11" id="KW-1185">Reference proteome</keyword>
<dbReference type="PANTHER" id="PTHR34308:SF1">
    <property type="entry name" value="COBALAMIN BIOSYNTHESIS PROTEIN CBIB"/>
    <property type="match status" value="1"/>
</dbReference>
<evidence type="ECO:0000256" key="4">
    <source>
        <dbReference type="ARBA" id="ARBA00022475"/>
    </source>
</evidence>
<name>A0A8I1KLY2_9HYPH</name>
<evidence type="ECO:0000256" key="7">
    <source>
        <dbReference type="ARBA" id="ARBA00022989"/>
    </source>
</evidence>
<organism evidence="10 11">
    <name type="scientific">Rhodomicrobium udaipurense</name>
    <dbReference type="NCBI Taxonomy" id="1202716"/>
    <lineage>
        <taxon>Bacteria</taxon>
        <taxon>Pseudomonadati</taxon>
        <taxon>Pseudomonadota</taxon>
        <taxon>Alphaproteobacteria</taxon>
        <taxon>Hyphomicrobiales</taxon>
        <taxon>Hyphomicrobiaceae</taxon>
        <taxon>Rhodomicrobium</taxon>
    </lineage>
</organism>
<reference evidence="10 11" key="1">
    <citation type="submission" date="2020-12" db="EMBL/GenBank/DDBJ databases">
        <title>Revised draft genomes of Rhodomicrobium vannielii ATCC 17100 and Rhodomicrobium udaipurense JA643.</title>
        <authorList>
            <person name="Conners E.M."/>
            <person name="Davenport E.J."/>
            <person name="Bose A."/>
        </authorList>
    </citation>
    <scope>NUCLEOTIDE SEQUENCE [LARGE SCALE GENOMIC DNA]</scope>
    <source>
        <strain evidence="10 11">JA643</strain>
    </source>
</reference>